<dbReference type="PROSITE" id="PS51184">
    <property type="entry name" value="JMJC"/>
    <property type="match status" value="1"/>
</dbReference>
<keyword evidence="18" id="KW-1185">Reference proteome</keyword>
<evidence type="ECO:0000259" key="14">
    <source>
        <dbReference type="PROSITE" id="PS50157"/>
    </source>
</evidence>
<proteinExistence type="predicted"/>
<feature type="domain" description="C2H2-type" evidence="14">
    <location>
        <begin position="1078"/>
        <end position="1107"/>
    </location>
</feature>
<feature type="region of interest" description="Disordered" evidence="13">
    <location>
        <begin position="617"/>
        <end position="637"/>
    </location>
</feature>
<dbReference type="SMART" id="SM00558">
    <property type="entry name" value="JmjC"/>
    <property type="match status" value="1"/>
</dbReference>
<dbReference type="Gene3D" id="2.60.120.650">
    <property type="entry name" value="Cupin"/>
    <property type="match status" value="1"/>
</dbReference>
<evidence type="ECO:0000259" key="15">
    <source>
        <dbReference type="PROSITE" id="PS51183"/>
    </source>
</evidence>
<dbReference type="PROSITE" id="PS50157">
    <property type="entry name" value="ZINC_FINGER_C2H2_2"/>
    <property type="match status" value="3"/>
</dbReference>
<dbReference type="Pfam" id="PF02373">
    <property type="entry name" value="JmjC"/>
    <property type="match status" value="1"/>
</dbReference>
<evidence type="ECO:0000256" key="6">
    <source>
        <dbReference type="ARBA" id="ARBA00022964"/>
    </source>
</evidence>
<dbReference type="SMART" id="SM00545">
    <property type="entry name" value="JmjN"/>
    <property type="match status" value="1"/>
</dbReference>
<dbReference type="GO" id="GO:0008270">
    <property type="term" value="F:zinc ion binding"/>
    <property type="evidence" value="ECO:0007669"/>
    <property type="project" value="UniProtKB-KW"/>
</dbReference>
<keyword evidence="11" id="KW-0539">Nucleus</keyword>
<feature type="compositionally biased region" description="Polar residues" evidence="13">
    <location>
        <begin position="707"/>
        <end position="721"/>
    </location>
</feature>
<dbReference type="FunFam" id="3.30.160.60:FF:000747">
    <property type="entry name" value="Probable lysine-specific demethylase ELF6"/>
    <property type="match status" value="1"/>
</dbReference>
<feature type="compositionally biased region" description="Basic and acidic residues" evidence="13">
    <location>
        <begin position="677"/>
        <end position="686"/>
    </location>
</feature>
<keyword evidence="4" id="KW-0862">Zinc</keyword>
<dbReference type="GO" id="GO:0005634">
    <property type="term" value="C:nucleus"/>
    <property type="evidence" value="ECO:0007669"/>
    <property type="project" value="TreeGrafter"/>
</dbReference>
<evidence type="ECO:0000256" key="5">
    <source>
        <dbReference type="ARBA" id="ARBA00022853"/>
    </source>
</evidence>
<keyword evidence="5" id="KW-0156">Chromatin regulator</keyword>
<feature type="domain" description="JmjC" evidence="16">
    <location>
        <begin position="275"/>
        <end position="444"/>
    </location>
</feature>
<sequence>MWPSSSVVRAGADTGRGRHRPKTLLFSSEPPSVPFPSNANPPAACLVIYNMAPPEKSPVAIPAWLESLPSAPEYRPTEAEFADPIAYLLKISPSASRFGLCKIIPPLPSPSKKSTLSNLTRSFASLQVQPKSLPVPTPKPNSKRKPNKTTKNKTKPKPKPKTLPAPTFSTFLQQLGPTGTQKPISPSGHSYTLHQFQTNSEKFHSDYLKRVAGGESLSPLQLESLFWKESGDGDGSSTGSDKPLVVDHAWGIPGSGFSHPAGAAGKRWLSEEPDNVGETEWNLRVVNRANGCPLRFVREEISGVNSPVIDLGSMFSWFAWHVEDHELYGLDYLHMGAGRSWYGVPRDARQAFEEAVRVHQYAEELNPLVTFAILGEKTTIMSPELLVESGIPCCRLVQNPGEFVVTFPGAYHSGFCHGFNCGEAVNVATPDWLNAAKEAAVRRACINQPPILSHYQLLYALALSLYSRMPMEGLVSPRSSRLKDKVKTEGKEMVKKLFIENLVINNHRLNVLLNGTSCIVLPRSQTRLQPYRDDAEEASGALRKEEKEGTSGAHSLLDQGLLLSCVACGILSFSCVAVIKPKEKTAKYLMSTDQDTLLDLFSSNGFEDHALCEGRHKERNCESGKTENGASNQRSHCRSIQASESFSGVTDNISGMNYQKEPSALDLLASTYGDTSDSDKESEESNKSSTGSPNQILNKHSACFGNESRNPKSTLENEAAFSSNSAKSNIITYQRYRNGNKMRRCDKDSTRMHVFCLEHAIEVERRLCTIGGADVMLLCHPEYPKIEAEAKTLAEELKIGFDWNHIDFKRASNQDQERIKAALEDEEAVPTNGDWAVKLGINLYFSANLCMSPQYRKERMPYNRVIHELFGRSYEGNNNSSSRKSARQKKPVIAGNWCGKNWLTNQVHPFLSLGKTSINKTSDEDLVERLCFVCSDKEKVDNIPDTIVEPSPIKTPKRKTPLRKVADDSPSPSNGMVLRRSTTNRSASFTSNISRNLNNSRKRPASMKLEKQAKERKPKKAKTGLVCDIEDCNMSFKTKKDLELHKKNICPEEGCGKKLFSHKYMNNHQKVHRDERPLECPWKGCEMRFKWSWARTEHIRVHTGDRPYICTERGCGKTFRFVSDFSRHKRKTGHSAKKRKE</sequence>
<evidence type="ECO:0000256" key="1">
    <source>
        <dbReference type="ARBA" id="ARBA00022723"/>
    </source>
</evidence>
<keyword evidence="7" id="KW-0560">Oxidoreductase</keyword>
<dbReference type="PANTHER" id="PTHR10694">
    <property type="entry name" value="LYSINE-SPECIFIC DEMETHYLASE"/>
    <property type="match status" value="1"/>
</dbReference>
<feature type="region of interest" description="Disordered" evidence="13">
    <location>
        <begin position="127"/>
        <end position="167"/>
    </location>
</feature>
<evidence type="ECO:0000256" key="4">
    <source>
        <dbReference type="ARBA" id="ARBA00022833"/>
    </source>
</evidence>
<dbReference type="Proteomes" id="UP001140206">
    <property type="component" value="Chromosome 3"/>
</dbReference>
<evidence type="ECO:0000256" key="9">
    <source>
        <dbReference type="ARBA" id="ARBA00023015"/>
    </source>
</evidence>
<dbReference type="AlphaFoldDB" id="A0AAV8ENL7"/>
<dbReference type="InterPro" id="IPR036236">
    <property type="entry name" value="Znf_C2H2_sf"/>
</dbReference>
<dbReference type="SUPFAM" id="SSF51197">
    <property type="entry name" value="Clavaminate synthase-like"/>
    <property type="match status" value="1"/>
</dbReference>
<accession>A0AAV8ENL7</accession>
<evidence type="ECO:0000256" key="13">
    <source>
        <dbReference type="SAM" id="MobiDB-lite"/>
    </source>
</evidence>
<dbReference type="PROSITE" id="PS51183">
    <property type="entry name" value="JMJN"/>
    <property type="match status" value="1"/>
</dbReference>
<keyword evidence="3 12" id="KW-0863">Zinc-finger</keyword>
<evidence type="ECO:0000256" key="7">
    <source>
        <dbReference type="ARBA" id="ARBA00023002"/>
    </source>
</evidence>
<feature type="compositionally biased region" description="Basic residues" evidence="13">
    <location>
        <begin position="141"/>
        <end position="160"/>
    </location>
</feature>
<feature type="compositionally biased region" description="Polar residues" evidence="13">
    <location>
        <begin position="626"/>
        <end position="637"/>
    </location>
</feature>
<keyword evidence="8" id="KW-0408">Iron</keyword>
<dbReference type="Gene3D" id="3.30.160.60">
    <property type="entry name" value="Classic Zinc Finger"/>
    <property type="match status" value="2"/>
</dbReference>
<evidence type="ECO:0000256" key="10">
    <source>
        <dbReference type="ARBA" id="ARBA00023163"/>
    </source>
</evidence>
<name>A0AAV8ENL7_9POAL</name>
<gene>
    <name evidence="17" type="ORF">LUZ62_063959</name>
</gene>
<feature type="domain" description="C2H2-type" evidence="14">
    <location>
        <begin position="1048"/>
        <end position="1077"/>
    </location>
</feature>
<feature type="region of interest" description="Disordered" evidence="13">
    <location>
        <begin position="670"/>
        <end position="721"/>
    </location>
</feature>
<feature type="region of interest" description="Disordered" evidence="13">
    <location>
        <begin position="530"/>
        <end position="549"/>
    </location>
</feature>
<dbReference type="SUPFAM" id="SSF57667">
    <property type="entry name" value="beta-beta-alpha zinc fingers"/>
    <property type="match status" value="1"/>
</dbReference>
<comment type="caution">
    <text evidence="17">The sequence shown here is derived from an EMBL/GenBank/DDBJ whole genome shotgun (WGS) entry which is preliminary data.</text>
</comment>
<evidence type="ECO:0000256" key="3">
    <source>
        <dbReference type="ARBA" id="ARBA00022771"/>
    </source>
</evidence>
<keyword evidence="6" id="KW-0223">Dioxygenase</keyword>
<organism evidence="17 18">
    <name type="scientific">Rhynchospora pubera</name>
    <dbReference type="NCBI Taxonomy" id="906938"/>
    <lineage>
        <taxon>Eukaryota</taxon>
        <taxon>Viridiplantae</taxon>
        <taxon>Streptophyta</taxon>
        <taxon>Embryophyta</taxon>
        <taxon>Tracheophyta</taxon>
        <taxon>Spermatophyta</taxon>
        <taxon>Magnoliopsida</taxon>
        <taxon>Liliopsida</taxon>
        <taxon>Poales</taxon>
        <taxon>Cyperaceae</taxon>
        <taxon>Cyperoideae</taxon>
        <taxon>Rhynchosporeae</taxon>
        <taxon>Rhynchospora</taxon>
    </lineage>
</organism>
<dbReference type="GO" id="GO:0040029">
    <property type="term" value="P:epigenetic regulation of gene expression"/>
    <property type="evidence" value="ECO:0007669"/>
    <property type="project" value="UniProtKB-ARBA"/>
</dbReference>
<protein>
    <submittedName>
        <fullName evidence="17">Lysine-specific demethylase</fullName>
    </submittedName>
</protein>
<dbReference type="InterPro" id="IPR003349">
    <property type="entry name" value="JmjN"/>
</dbReference>
<dbReference type="PROSITE" id="PS00028">
    <property type="entry name" value="ZINC_FINGER_C2H2_1"/>
    <property type="match status" value="3"/>
</dbReference>
<dbReference type="Pfam" id="PF02375">
    <property type="entry name" value="JmjN"/>
    <property type="match status" value="1"/>
</dbReference>
<feature type="region of interest" description="Disordered" evidence="13">
    <location>
        <begin position="945"/>
        <end position="1017"/>
    </location>
</feature>
<feature type="domain" description="JmjN" evidence="15">
    <location>
        <begin position="71"/>
        <end position="112"/>
    </location>
</feature>
<evidence type="ECO:0000256" key="11">
    <source>
        <dbReference type="ARBA" id="ARBA00023242"/>
    </source>
</evidence>
<feature type="compositionally biased region" description="Polar residues" evidence="13">
    <location>
        <begin position="970"/>
        <end position="999"/>
    </location>
</feature>
<keyword evidence="1" id="KW-0479">Metal-binding</keyword>
<evidence type="ECO:0000256" key="8">
    <source>
        <dbReference type="ARBA" id="ARBA00023004"/>
    </source>
</evidence>
<dbReference type="EMBL" id="JAMFTS010000003">
    <property type="protein sequence ID" value="KAJ4779702.1"/>
    <property type="molecule type" value="Genomic_DNA"/>
</dbReference>
<feature type="domain" description="C2H2-type" evidence="14">
    <location>
        <begin position="1108"/>
        <end position="1139"/>
    </location>
</feature>
<keyword evidence="10" id="KW-0804">Transcription</keyword>
<dbReference type="SMART" id="SM00355">
    <property type="entry name" value="ZnF_C2H2"/>
    <property type="match status" value="4"/>
</dbReference>
<dbReference type="InterPro" id="IPR003347">
    <property type="entry name" value="JmjC_dom"/>
</dbReference>
<keyword evidence="2" id="KW-0677">Repeat</keyword>
<evidence type="ECO:0000256" key="12">
    <source>
        <dbReference type="PROSITE-ProRule" id="PRU00042"/>
    </source>
</evidence>
<dbReference type="InterPro" id="IPR013087">
    <property type="entry name" value="Znf_C2H2_type"/>
</dbReference>
<evidence type="ECO:0000313" key="17">
    <source>
        <dbReference type="EMBL" id="KAJ4779702.1"/>
    </source>
</evidence>
<dbReference type="GO" id="GO:0034647">
    <property type="term" value="F:histone H3K4me/H3K4me2/H3K4me3 demethylase activity"/>
    <property type="evidence" value="ECO:0007669"/>
    <property type="project" value="TreeGrafter"/>
</dbReference>
<evidence type="ECO:0000256" key="2">
    <source>
        <dbReference type="ARBA" id="ARBA00022737"/>
    </source>
</evidence>
<evidence type="ECO:0000259" key="16">
    <source>
        <dbReference type="PROSITE" id="PS51184"/>
    </source>
</evidence>
<reference evidence="17" key="1">
    <citation type="submission" date="2022-08" db="EMBL/GenBank/DDBJ databases">
        <authorList>
            <person name="Marques A."/>
        </authorList>
    </citation>
    <scope>NUCLEOTIDE SEQUENCE</scope>
    <source>
        <strain evidence="17">RhyPub2mFocal</strain>
        <tissue evidence="17">Leaves</tissue>
    </source>
</reference>
<dbReference type="PANTHER" id="PTHR10694:SF38">
    <property type="entry name" value="LYSINE-SPECIFIC DEMETHYLASE REF6"/>
    <property type="match status" value="1"/>
</dbReference>
<keyword evidence="9" id="KW-0805">Transcription regulation</keyword>
<dbReference type="GO" id="GO:0000785">
    <property type="term" value="C:chromatin"/>
    <property type="evidence" value="ECO:0007669"/>
    <property type="project" value="TreeGrafter"/>
</dbReference>
<evidence type="ECO:0000313" key="18">
    <source>
        <dbReference type="Proteomes" id="UP001140206"/>
    </source>
</evidence>
<feature type="region of interest" description="Disordered" evidence="13">
    <location>
        <begin position="1"/>
        <end position="32"/>
    </location>
</feature>